<organism evidence="6 7">
    <name type="scientific">Marinibaculum pumilum</name>
    <dbReference type="NCBI Taxonomy" id="1766165"/>
    <lineage>
        <taxon>Bacteria</taxon>
        <taxon>Pseudomonadati</taxon>
        <taxon>Pseudomonadota</taxon>
        <taxon>Alphaproteobacteria</taxon>
        <taxon>Rhodospirillales</taxon>
        <taxon>Rhodospirillaceae</taxon>
        <taxon>Marinibaculum</taxon>
    </lineage>
</organism>
<comment type="caution">
    <text evidence="6">The sequence shown here is derived from an EMBL/GenBank/DDBJ whole genome shotgun (WGS) entry which is preliminary data.</text>
</comment>
<keyword evidence="7" id="KW-1185">Reference proteome</keyword>
<dbReference type="PANTHER" id="PTHR30363:SF4">
    <property type="entry name" value="GLYCEROL-3-PHOSPHATE REGULON REPRESSOR"/>
    <property type="match status" value="1"/>
</dbReference>
<dbReference type="SUPFAM" id="SSF100950">
    <property type="entry name" value="NagB/RpiA/CoA transferase-like"/>
    <property type="match status" value="1"/>
</dbReference>
<dbReference type="SMART" id="SM00420">
    <property type="entry name" value="HTH_DEOR"/>
    <property type="match status" value="1"/>
</dbReference>
<dbReference type="Pfam" id="PF08220">
    <property type="entry name" value="HTH_DeoR"/>
    <property type="match status" value="1"/>
</dbReference>
<dbReference type="PRINTS" id="PR00037">
    <property type="entry name" value="HTHLACR"/>
</dbReference>
<feature type="domain" description="HTH deoR-type" evidence="5">
    <location>
        <begin position="4"/>
        <end position="59"/>
    </location>
</feature>
<evidence type="ECO:0000259" key="5">
    <source>
        <dbReference type="PROSITE" id="PS51000"/>
    </source>
</evidence>
<dbReference type="Gene3D" id="3.40.50.1360">
    <property type="match status" value="1"/>
</dbReference>
<dbReference type="InterPro" id="IPR037171">
    <property type="entry name" value="NagB/RpiA_transferase-like"/>
</dbReference>
<dbReference type="GO" id="GO:0003677">
    <property type="term" value="F:DNA binding"/>
    <property type="evidence" value="ECO:0007669"/>
    <property type="project" value="UniProtKB-KW"/>
</dbReference>
<dbReference type="InterPro" id="IPR036390">
    <property type="entry name" value="WH_DNA-bd_sf"/>
</dbReference>
<dbReference type="EMBL" id="JBHRTR010000028">
    <property type="protein sequence ID" value="MFC3228386.1"/>
    <property type="molecule type" value="Genomic_DNA"/>
</dbReference>
<keyword evidence="3" id="KW-0804">Transcription</keyword>
<feature type="region of interest" description="Disordered" evidence="4">
    <location>
        <begin position="254"/>
        <end position="281"/>
    </location>
</feature>
<protein>
    <submittedName>
        <fullName evidence="6">DeoR/GlpR family DNA-binding transcription regulator</fullName>
    </submittedName>
</protein>
<dbReference type="Proteomes" id="UP001595528">
    <property type="component" value="Unassembled WGS sequence"/>
</dbReference>
<keyword evidence="2" id="KW-0805">Transcription regulation</keyword>
<evidence type="ECO:0000313" key="7">
    <source>
        <dbReference type="Proteomes" id="UP001595528"/>
    </source>
</evidence>
<gene>
    <name evidence="6" type="ORF">ACFOGJ_14175</name>
</gene>
<keyword evidence="6" id="KW-0238">DNA-binding</keyword>
<dbReference type="InterPro" id="IPR014036">
    <property type="entry name" value="DeoR-like_C"/>
</dbReference>
<dbReference type="PROSITE" id="PS51000">
    <property type="entry name" value="HTH_DEOR_2"/>
    <property type="match status" value="1"/>
</dbReference>
<evidence type="ECO:0000256" key="2">
    <source>
        <dbReference type="ARBA" id="ARBA00023015"/>
    </source>
</evidence>
<dbReference type="InterPro" id="IPR050313">
    <property type="entry name" value="Carb_Metab_HTH_regulators"/>
</dbReference>
<evidence type="ECO:0000256" key="4">
    <source>
        <dbReference type="SAM" id="MobiDB-lite"/>
    </source>
</evidence>
<dbReference type="PANTHER" id="PTHR30363">
    <property type="entry name" value="HTH-TYPE TRANSCRIPTIONAL REGULATOR SRLR-RELATED"/>
    <property type="match status" value="1"/>
</dbReference>
<proteinExistence type="predicted"/>
<name>A0ABV7L165_9PROT</name>
<dbReference type="InterPro" id="IPR001034">
    <property type="entry name" value="DeoR_HTH"/>
</dbReference>
<evidence type="ECO:0000313" key="6">
    <source>
        <dbReference type="EMBL" id="MFC3228386.1"/>
    </source>
</evidence>
<evidence type="ECO:0000256" key="1">
    <source>
        <dbReference type="ARBA" id="ARBA00022491"/>
    </source>
</evidence>
<dbReference type="SMART" id="SM01134">
    <property type="entry name" value="DeoRC"/>
    <property type="match status" value="1"/>
</dbReference>
<evidence type="ECO:0000256" key="3">
    <source>
        <dbReference type="ARBA" id="ARBA00023163"/>
    </source>
</evidence>
<dbReference type="Pfam" id="PF00455">
    <property type="entry name" value="DeoRC"/>
    <property type="match status" value="1"/>
</dbReference>
<dbReference type="SUPFAM" id="SSF46785">
    <property type="entry name" value="Winged helix' DNA-binding domain"/>
    <property type="match status" value="1"/>
</dbReference>
<dbReference type="RefSeq" id="WP_379901447.1">
    <property type="nucleotide sequence ID" value="NZ_JBHRTR010000028.1"/>
</dbReference>
<accession>A0ABV7L165</accession>
<reference evidence="7" key="1">
    <citation type="journal article" date="2019" name="Int. J. Syst. Evol. Microbiol.">
        <title>The Global Catalogue of Microorganisms (GCM) 10K type strain sequencing project: providing services to taxonomists for standard genome sequencing and annotation.</title>
        <authorList>
            <consortium name="The Broad Institute Genomics Platform"/>
            <consortium name="The Broad Institute Genome Sequencing Center for Infectious Disease"/>
            <person name="Wu L."/>
            <person name="Ma J."/>
        </authorList>
    </citation>
    <scope>NUCLEOTIDE SEQUENCE [LARGE SCALE GENOMIC DNA]</scope>
    <source>
        <strain evidence="7">KCTC 42964</strain>
    </source>
</reference>
<sequence>MEPVSPRQSEIVARARRDGRVAVDDLAVQFDVTPQTIRKDLNELCDRRILQRVHGGAVYPSSVTNVAYDSRRMLAAEGKRRIGLATAGLIPDNTSLILNIGTTTEQVAAALRRHRGIMVITNNLNAAHILREAPAVEVVIAGGVVRRSDGGVVGEATVDFVRQFRVDFAVIGVSAIDEGGELLDYDYREVRVAQEIIRHARQTILVADAMKFERRAPVRIAHLSDIDIFVTDRPPPAATAALCADQGVQLVVADGDGDDAPADDPDRMTANRTEPAAEGAV</sequence>
<keyword evidence="1" id="KW-0678">Repressor</keyword>